<sequence>MNLFKNKNVKNSHFKMYKVGKFWVFSSMVLIALGGASIADNLNLGGVHAQTLIQSITLGNQTTTYATIDGVKLHDDIVVQNVLGATQSQLGDPIKFPGYVLNAGESTYTSFSATYKFKEYLTFVNGMADALGHPRVASAYDLIELFRSLGSIPNDTYAENSITLNYVYEKKLDQIDLQTHDVTIRIGDPLNVSSFITSIKTSDGTDGSIADVVNNLKDINTSVPGKYNVTLTYLDPDSLSSVKKVSQLTILPKDNVGSDNSGDNNTGNSNVGSDNSGNNNTGNSNVGSDNSGDHNTGNSNVGSDNSGSNNTGNSN</sequence>
<evidence type="ECO:0008006" key="5">
    <source>
        <dbReference type="Google" id="ProtNLM"/>
    </source>
</evidence>
<evidence type="ECO:0000313" key="4">
    <source>
        <dbReference type="Proteomes" id="UP000371977"/>
    </source>
</evidence>
<proteinExistence type="predicted"/>
<keyword evidence="4" id="KW-1185">Reference proteome</keyword>
<protein>
    <recommendedName>
        <fullName evidence="5">DUF5011 domain-containing protein</fullName>
    </recommendedName>
</protein>
<dbReference type="InterPro" id="IPR022263">
    <property type="entry name" value="KxYKxGKxW"/>
</dbReference>
<accession>A0A6C2C3A8</accession>
<evidence type="ECO:0000313" key="3">
    <source>
        <dbReference type="EMBL" id="TYC48364.1"/>
    </source>
</evidence>
<dbReference type="NCBIfam" id="TIGR03715">
    <property type="entry name" value="KxYKxGKxW"/>
    <property type="match status" value="1"/>
</dbReference>
<reference evidence="3 4" key="1">
    <citation type="submission" date="2019-01" db="EMBL/GenBank/DDBJ databases">
        <title>Weissella sp. nov., a novel lactic acid bacterium isolated from animal feces.</title>
        <authorList>
            <person name="Wang L.-T."/>
        </authorList>
    </citation>
    <scope>NUCLEOTIDE SEQUENCE [LARGE SCALE GENOMIC DNA]</scope>
    <source>
        <strain evidence="3 4">8H-2</strain>
    </source>
</reference>
<dbReference type="InterPro" id="IPR013783">
    <property type="entry name" value="Ig-like_fold"/>
</dbReference>
<comment type="caution">
    <text evidence="3">The sequence shown here is derived from an EMBL/GenBank/DDBJ whole genome shotgun (WGS) entry which is preliminary data.</text>
</comment>
<evidence type="ECO:0000256" key="1">
    <source>
        <dbReference type="ARBA" id="ARBA00022729"/>
    </source>
</evidence>
<organism evidence="3 4">
    <name type="scientific">Weissella muntiaci</name>
    <dbReference type="NCBI Taxonomy" id="2508881"/>
    <lineage>
        <taxon>Bacteria</taxon>
        <taxon>Bacillati</taxon>
        <taxon>Bacillota</taxon>
        <taxon>Bacilli</taxon>
        <taxon>Lactobacillales</taxon>
        <taxon>Lactobacillaceae</taxon>
        <taxon>Weissella</taxon>
    </lineage>
</organism>
<name>A0A6C2C3A8_9LACO</name>
<dbReference type="Proteomes" id="UP000371977">
    <property type="component" value="Unassembled WGS sequence"/>
</dbReference>
<evidence type="ECO:0000256" key="2">
    <source>
        <dbReference type="SAM" id="MobiDB-lite"/>
    </source>
</evidence>
<feature type="non-terminal residue" evidence="3">
    <location>
        <position position="315"/>
    </location>
</feature>
<dbReference type="AlphaFoldDB" id="A0A6C2C3A8"/>
<dbReference type="EMBL" id="SDGZ01000022">
    <property type="protein sequence ID" value="TYC48364.1"/>
    <property type="molecule type" value="Genomic_DNA"/>
</dbReference>
<keyword evidence="1" id="KW-0732">Signal</keyword>
<gene>
    <name evidence="3" type="ORF">ESZ50_09135</name>
</gene>
<dbReference type="RefSeq" id="WP_187387610.1">
    <property type="nucleotide sequence ID" value="NZ_SDGZ01000022.1"/>
</dbReference>
<dbReference type="Pfam" id="PF19258">
    <property type="entry name" value="KxYKxGKxW_sig"/>
    <property type="match status" value="1"/>
</dbReference>
<feature type="compositionally biased region" description="Low complexity" evidence="2">
    <location>
        <begin position="254"/>
        <end position="315"/>
    </location>
</feature>
<feature type="region of interest" description="Disordered" evidence="2">
    <location>
        <begin position="252"/>
        <end position="315"/>
    </location>
</feature>
<dbReference type="Gene3D" id="2.60.40.10">
    <property type="entry name" value="Immunoglobulins"/>
    <property type="match status" value="1"/>
</dbReference>